<evidence type="ECO:0000313" key="3">
    <source>
        <dbReference type="Proteomes" id="UP000054279"/>
    </source>
</evidence>
<dbReference type="InterPro" id="IPR024761">
    <property type="entry name" value="TFIIIC_delta_N"/>
</dbReference>
<gene>
    <name evidence="2" type="ORF">M422DRAFT_47081</name>
</gene>
<evidence type="ECO:0000313" key="2">
    <source>
        <dbReference type="EMBL" id="KIJ45308.1"/>
    </source>
</evidence>
<sequence>MPANKTMQGEPLGWYRNLVELDRTIFHSWAFDSNGRGTIVLGSMDMSWDSIAISPTNIGPSSCCVFAALNTDLEVSLWAPVRNYLTGQWHTLQDLTQVIKDAGSIDPSNSTQQILNAQIQIPEGQPFQDGSLLALGNRAGRVIFLKLSSYVLLIRIHGTYEMQFVNSLEVGTERVGCLAWSSWTSQRPNHSDETGQAAWSFDLFNNGTPVNSVDESFVTGLMWLESARHAPILAWTKPDIIYLYKTPSDMSFGWEGAFKVDPSMPYSPTSGIIHYPKLDSLLVTLFDGSFYMIHQLSITPSLTSEELLSSEDLTRQARTVFSTAEGKITFADANRTSGVFSYDDSGNIGGLHERTRPDDFSYQGESQHNSKFIISKLWKTPGHMLEEMDLLLNYLSDCTASPTGIFSVFKLTPI</sequence>
<dbReference type="Proteomes" id="UP000054279">
    <property type="component" value="Unassembled WGS sequence"/>
</dbReference>
<protein>
    <recommendedName>
        <fullName evidence="1">Transcription factor IIIC 90kDa subunit N-terminal domain-containing protein</fullName>
    </recommendedName>
</protein>
<proteinExistence type="predicted"/>
<dbReference type="Pfam" id="PF12657">
    <property type="entry name" value="TFIIIC_delta"/>
    <property type="match status" value="1"/>
</dbReference>
<name>A0A0C9UQW8_SPHS4</name>
<accession>A0A0C9UQW8</accession>
<dbReference type="AlphaFoldDB" id="A0A0C9UQW8"/>
<dbReference type="OrthoDB" id="421374at2759"/>
<reference evidence="2 3" key="1">
    <citation type="submission" date="2014-06" db="EMBL/GenBank/DDBJ databases">
        <title>Evolutionary Origins and Diversification of the Mycorrhizal Mutualists.</title>
        <authorList>
            <consortium name="DOE Joint Genome Institute"/>
            <consortium name="Mycorrhizal Genomics Consortium"/>
            <person name="Kohler A."/>
            <person name="Kuo A."/>
            <person name="Nagy L.G."/>
            <person name="Floudas D."/>
            <person name="Copeland A."/>
            <person name="Barry K.W."/>
            <person name="Cichocki N."/>
            <person name="Veneault-Fourrey C."/>
            <person name="LaButti K."/>
            <person name="Lindquist E.A."/>
            <person name="Lipzen A."/>
            <person name="Lundell T."/>
            <person name="Morin E."/>
            <person name="Murat C."/>
            <person name="Riley R."/>
            <person name="Ohm R."/>
            <person name="Sun H."/>
            <person name="Tunlid A."/>
            <person name="Henrissat B."/>
            <person name="Grigoriev I.V."/>
            <person name="Hibbett D.S."/>
            <person name="Martin F."/>
        </authorList>
    </citation>
    <scope>NUCLEOTIDE SEQUENCE [LARGE SCALE GENOMIC DNA]</scope>
    <source>
        <strain evidence="2 3">SS14</strain>
    </source>
</reference>
<keyword evidence="3" id="KW-1185">Reference proteome</keyword>
<dbReference type="HOGENOM" id="CLU_564989_0_0_1"/>
<evidence type="ECO:0000259" key="1">
    <source>
        <dbReference type="Pfam" id="PF12657"/>
    </source>
</evidence>
<feature type="domain" description="Transcription factor IIIC 90kDa subunit N-terminal" evidence="1">
    <location>
        <begin position="51"/>
        <end position="315"/>
    </location>
</feature>
<dbReference type="EMBL" id="KN837113">
    <property type="protein sequence ID" value="KIJ45308.1"/>
    <property type="molecule type" value="Genomic_DNA"/>
</dbReference>
<organism evidence="2 3">
    <name type="scientific">Sphaerobolus stellatus (strain SS14)</name>
    <dbReference type="NCBI Taxonomy" id="990650"/>
    <lineage>
        <taxon>Eukaryota</taxon>
        <taxon>Fungi</taxon>
        <taxon>Dikarya</taxon>
        <taxon>Basidiomycota</taxon>
        <taxon>Agaricomycotina</taxon>
        <taxon>Agaricomycetes</taxon>
        <taxon>Phallomycetidae</taxon>
        <taxon>Geastrales</taxon>
        <taxon>Sphaerobolaceae</taxon>
        <taxon>Sphaerobolus</taxon>
    </lineage>
</organism>